<dbReference type="EMBL" id="OBKZ01000016">
    <property type="protein sequence ID" value="SOB52379.1"/>
    <property type="molecule type" value="Genomic_DNA"/>
</dbReference>
<proteinExistence type="predicted"/>
<evidence type="ECO:0000313" key="2">
    <source>
        <dbReference type="EMBL" id="SOB52379.1"/>
    </source>
</evidence>
<evidence type="ECO:0000313" key="3">
    <source>
        <dbReference type="Proteomes" id="UP000219564"/>
    </source>
</evidence>
<organism evidence="2 3">
    <name type="scientific">Pseudomonas lundensis</name>
    <dbReference type="NCBI Taxonomy" id="86185"/>
    <lineage>
        <taxon>Bacteria</taxon>
        <taxon>Pseudomonadati</taxon>
        <taxon>Pseudomonadota</taxon>
        <taxon>Gammaproteobacteria</taxon>
        <taxon>Pseudomonadales</taxon>
        <taxon>Pseudomonadaceae</taxon>
        <taxon>Pseudomonas</taxon>
    </lineage>
</organism>
<name>A0AAX2H6J0_9PSED</name>
<gene>
    <name evidence="2" type="ORF">PLUA15_230122</name>
</gene>
<accession>A0AAX2H6J0</accession>
<comment type="caution">
    <text evidence="2">The sequence shown here is derived from an EMBL/GenBank/DDBJ whole genome shotgun (WGS) entry which is preliminary data.</text>
</comment>
<protein>
    <submittedName>
        <fullName evidence="2">Uncharacterized protein</fullName>
    </submittedName>
</protein>
<dbReference type="AlphaFoldDB" id="A0AAX2H6J0"/>
<feature type="compositionally biased region" description="Basic and acidic residues" evidence="1">
    <location>
        <begin position="54"/>
        <end position="65"/>
    </location>
</feature>
<feature type="region of interest" description="Disordered" evidence="1">
    <location>
        <begin position="40"/>
        <end position="86"/>
    </location>
</feature>
<dbReference type="Proteomes" id="UP000219564">
    <property type="component" value="Unassembled WGS sequence"/>
</dbReference>
<evidence type="ECO:0000256" key="1">
    <source>
        <dbReference type="SAM" id="MobiDB-lite"/>
    </source>
</evidence>
<reference evidence="2 3" key="1">
    <citation type="submission" date="2017-08" db="EMBL/GenBank/DDBJ databases">
        <authorList>
            <person name="Chaillou S."/>
        </authorList>
    </citation>
    <scope>NUCLEOTIDE SEQUENCE [LARGE SCALE GENOMIC DNA]</scope>
    <source>
        <strain evidence="2 3">MFPA15A1205</strain>
    </source>
</reference>
<sequence length="86" mass="9309">MRKSRPSYAKPCAAGPLIAPVCERGRQIVGNPLSQTIQLPEKTAKDAFSPKGPPEVECRGFEAGHPEYSCSRSSPEGTARRPDARE</sequence>